<accession>A0A091MMI8</accession>
<sequence length="139" mass="15027">MQAPKTGNTKKAEPFSWLSVAKPKTSCDIINEARSVLRTVRTRRPFTPTGNQRKLFGSGSSGAPQNRPPSVFSLHASSFDLTESRPVSSARLSPLDHKPMLITSTKDEDSSVFLPKPPADAAEVGRVSSTWAGLFRTAS</sequence>
<evidence type="ECO:0000313" key="3">
    <source>
        <dbReference type="Proteomes" id="UP000053537"/>
    </source>
</evidence>
<reference evidence="2 3" key="1">
    <citation type="submission" date="2014-04" db="EMBL/GenBank/DDBJ databases">
        <title>Genome evolution of avian class.</title>
        <authorList>
            <person name="Zhang G."/>
            <person name="Li C."/>
        </authorList>
    </citation>
    <scope>NUCLEOTIDE SEQUENCE [LARGE SCALE GENOMIC DNA]</scope>
    <source>
        <strain evidence="2">BGI_N310</strain>
    </source>
</reference>
<feature type="non-terminal residue" evidence="2">
    <location>
        <position position="139"/>
    </location>
</feature>
<dbReference type="AlphaFoldDB" id="A0A091MMI8"/>
<dbReference type="GO" id="GO:0007288">
    <property type="term" value="P:sperm axoneme assembly"/>
    <property type="evidence" value="ECO:0007669"/>
    <property type="project" value="TreeGrafter"/>
</dbReference>
<keyword evidence="3" id="KW-1185">Reference proteome</keyword>
<evidence type="ECO:0000313" key="2">
    <source>
        <dbReference type="EMBL" id="KFP77684.1"/>
    </source>
</evidence>
<evidence type="ECO:0000256" key="1">
    <source>
        <dbReference type="SAM" id="MobiDB-lite"/>
    </source>
</evidence>
<dbReference type="EMBL" id="KK832621">
    <property type="protein sequence ID" value="KFP77684.1"/>
    <property type="molecule type" value="Genomic_DNA"/>
</dbReference>
<name>A0A091MMI8_9PASS</name>
<dbReference type="PANTHER" id="PTHR21356:SF1">
    <property type="entry name" value="ARMADILLO REPEAT-CONTAINING PROTEIN 2"/>
    <property type="match status" value="1"/>
</dbReference>
<dbReference type="InterPro" id="IPR038905">
    <property type="entry name" value="ARMC2"/>
</dbReference>
<proteinExistence type="predicted"/>
<organism evidence="2 3">
    <name type="scientific">Acanthisitta chloris</name>
    <name type="common">rifleman</name>
    <dbReference type="NCBI Taxonomy" id="57068"/>
    <lineage>
        <taxon>Eukaryota</taxon>
        <taxon>Metazoa</taxon>
        <taxon>Chordata</taxon>
        <taxon>Craniata</taxon>
        <taxon>Vertebrata</taxon>
        <taxon>Euteleostomi</taxon>
        <taxon>Archelosauria</taxon>
        <taxon>Archosauria</taxon>
        <taxon>Dinosauria</taxon>
        <taxon>Saurischia</taxon>
        <taxon>Theropoda</taxon>
        <taxon>Coelurosauria</taxon>
        <taxon>Aves</taxon>
        <taxon>Neognathae</taxon>
        <taxon>Neoaves</taxon>
        <taxon>Telluraves</taxon>
        <taxon>Australaves</taxon>
        <taxon>Passeriformes</taxon>
        <taxon>Acanthisittidae</taxon>
        <taxon>Acanthisitta</taxon>
    </lineage>
</organism>
<dbReference type="PANTHER" id="PTHR21356">
    <property type="entry name" value="ARMADILLO REPEAT CONTAINING 2"/>
    <property type="match status" value="1"/>
</dbReference>
<gene>
    <name evidence="2" type="ORF">N310_08496</name>
</gene>
<dbReference type="Proteomes" id="UP000053537">
    <property type="component" value="Unassembled WGS sequence"/>
</dbReference>
<protein>
    <submittedName>
        <fullName evidence="2">Armadillo repeat-containing protein 2</fullName>
    </submittedName>
</protein>
<feature type="region of interest" description="Disordered" evidence="1">
    <location>
        <begin position="40"/>
        <end position="73"/>
    </location>
</feature>